<gene>
    <name evidence="1" type="ORF">FJTKL_03540</name>
</gene>
<keyword evidence="2" id="KW-1185">Reference proteome</keyword>
<organism evidence="1 2">
    <name type="scientific">Diaporthe vaccinii</name>
    <dbReference type="NCBI Taxonomy" id="105482"/>
    <lineage>
        <taxon>Eukaryota</taxon>
        <taxon>Fungi</taxon>
        <taxon>Dikarya</taxon>
        <taxon>Ascomycota</taxon>
        <taxon>Pezizomycotina</taxon>
        <taxon>Sordariomycetes</taxon>
        <taxon>Sordariomycetidae</taxon>
        <taxon>Diaporthales</taxon>
        <taxon>Diaporthaceae</taxon>
        <taxon>Diaporthe</taxon>
        <taxon>Diaporthe eres species complex</taxon>
    </lineage>
</organism>
<dbReference type="EMBL" id="JBAWTH010000160">
    <property type="protein sequence ID" value="KAL2274286.1"/>
    <property type="molecule type" value="Genomic_DNA"/>
</dbReference>
<reference evidence="1 2" key="1">
    <citation type="submission" date="2024-03" db="EMBL/GenBank/DDBJ databases">
        <title>A high-quality draft genome sequence of Diaporthe vaccinii, a causative agent of upright dieback and viscid rot disease in cranberry plants.</title>
        <authorList>
            <person name="Sarrasin M."/>
            <person name="Lang B.F."/>
            <person name="Burger G."/>
        </authorList>
    </citation>
    <scope>NUCLEOTIDE SEQUENCE [LARGE SCALE GENOMIC DNA]</scope>
    <source>
        <strain evidence="1 2">IS7</strain>
    </source>
</reference>
<sequence>MTPEPMPHLLCNAWGLSTTGGASPSRNAAPGGLCPTRANPDLGPALSLLITDGRITPLRPANLPALPAAFAALLWAAVRSLPACQCQS</sequence>
<evidence type="ECO:0000313" key="1">
    <source>
        <dbReference type="EMBL" id="KAL2274286.1"/>
    </source>
</evidence>
<comment type="caution">
    <text evidence="1">The sequence shown here is derived from an EMBL/GenBank/DDBJ whole genome shotgun (WGS) entry which is preliminary data.</text>
</comment>
<evidence type="ECO:0000313" key="2">
    <source>
        <dbReference type="Proteomes" id="UP001600888"/>
    </source>
</evidence>
<dbReference type="Proteomes" id="UP001600888">
    <property type="component" value="Unassembled WGS sequence"/>
</dbReference>
<name>A0ABR4DV96_9PEZI</name>
<protein>
    <submittedName>
        <fullName evidence="1">Uncharacterized protein</fullName>
    </submittedName>
</protein>
<accession>A0ABR4DV96</accession>
<proteinExistence type="predicted"/>